<sequence length="162" mass="18734">MKLLILSICLLSITAAQAQQITDPQQAIAARDTLLHEADHLLHFVQQASAPYQTNAVTRGKRRVVVWGQMLSTPSYPLEKRLIQWRQVTRYRRNGRVQQYRQVTLNGRILMRQELLNSHTIWLVITRPLPGTQDKLPRHLGNYLASGFVTLDSKRYLLPRVE</sequence>
<comment type="caution">
    <text evidence="2">The sequence shown here is derived from an EMBL/GenBank/DDBJ whole genome shotgun (WGS) entry which is preliminary data.</text>
</comment>
<reference evidence="2 3" key="1">
    <citation type="submission" date="2019-07" db="EMBL/GenBank/DDBJ databases">
        <title>Hymenobacter sp. straun FUR1 Genome sequencing and assembly.</title>
        <authorList>
            <person name="Chhetri G."/>
        </authorList>
    </citation>
    <scope>NUCLEOTIDE SEQUENCE [LARGE SCALE GENOMIC DNA]</scope>
    <source>
        <strain evidence="2 3">Fur1</strain>
    </source>
</reference>
<feature type="chain" id="PRO_5021717126" evidence="1">
    <location>
        <begin position="19"/>
        <end position="162"/>
    </location>
</feature>
<feature type="signal peptide" evidence="1">
    <location>
        <begin position="1"/>
        <end position="18"/>
    </location>
</feature>
<accession>A0A558BSB6</accession>
<gene>
    <name evidence="2" type="ORF">FNT36_17310</name>
</gene>
<dbReference type="AlphaFoldDB" id="A0A558BSB6"/>
<evidence type="ECO:0000256" key="1">
    <source>
        <dbReference type="SAM" id="SignalP"/>
    </source>
</evidence>
<proteinExistence type="predicted"/>
<dbReference type="RefSeq" id="WP_144850242.1">
    <property type="nucleotide sequence ID" value="NZ_VMRJ01000004.1"/>
</dbReference>
<evidence type="ECO:0000313" key="2">
    <source>
        <dbReference type="EMBL" id="TVT39410.1"/>
    </source>
</evidence>
<dbReference type="OrthoDB" id="883037at2"/>
<keyword evidence="3" id="KW-1185">Reference proteome</keyword>
<evidence type="ECO:0000313" key="3">
    <source>
        <dbReference type="Proteomes" id="UP000317624"/>
    </source>
</evidence>
<organism evidence="2 3">
    <name type="scientific">Hymenobacter setariae</name>
    <dbReference type="NCBI Taxonomy" id="2594794"/>
    <lineage>
        <taxon>Bacteria</taxon>
        <taxon>Pseudomonadati</taxon>
        <taxon>Bacteroidota</taxon>
        <taxon>Cytophagia</taxon>
        <taxon>Cytophagales</taxon>
        <taxon>Hymenobacteraceae</taxon>
        <taxon>Hymenobacter</taxon>
    </lineage>
</organism>
<keyword evidence="1" id="KW-0732">Signal</keyword>
<dbReference type="EMBL" id="VMRJ01000004">
    <property type="protein sequence ID" value="TVT39410.1"/>
    <property type="molecule type" value="Genomic_DNA"/>
</dbReference>
<dbReference type="Proteomes" id="UP000317624">
    <property type="component" value="Unassembled WGS sequence"/>
</dbReference>
<name>A0A558BSB6_9BACT</name>
<protein>
    <submittedName>
        <fullName evidence="2">Uncharacterized protein</fullName>
    </submittedName>
</protein>